<proteinExistence type="predicted"/>
<dbReference type="InterPro" id="IPR012334">
    <property type="entry name" value="Pectin_lyas_fold"/>
</dbReference>
<dbReference type="AlphaFoldDB" id="A0A0S7WTH4"/>
<dbReference type="Gene3D" id="2.160.20.10">
    <property type="entry name" value="Single-stranded right-handed beta-helix, Pectin lyase-like"/>
    <property type="match status" value="1"/>
</dbReference>
<accession>A0A0S7WTH4</accession>
<dbReference type="Proteomes" id="UP000052008">
    <property type="component" value="Unassembled WGS sequence"/>
</dbReference>
<evidence type="ECO:0000313" key="1">
    <source>
        <dbReference type="EMBL" id="KPJ53279.1"/>
    </source>
</evidence>
<dbReference type="InterPro" id="IPR011050">
    <property type="entry name" value="Pectin_lyase_fold/virulence"/>
</dbReference>
<organism evidence="1 2">
    <name type="scientific">candidate division TA06 bacterium DG_24</name>
    <dbReference type="NCBI Taxonomy" id="1703770"/>
    <lineage>
        <taxon>Bacteria</taxon>
        <taxon>Bacteria division TA06</taxon>
    </lineage>
</organism>
<evidence type="ECO:0008006" key="3">
    <source>
        <dbReference type="Google" id="ProtNLM"/>
    </source>
</evidence>
<dbReference type="STRING" id="1703770.AMJ39_05275"/>
<name>A0A0S7WTH4_UNCT6</name>
<comment type="caution">
    <text evidence="1">The sequence shown here is derived from an EMBL/GenBank/DDBJ whole genome shotgun (WGS) entry which is preliminary data.</text>
</comment>
<dbReference type="SUPFAM" id="SSF51126">
    <property type="entry name" value="Pectin lyase-like"/>
    <property type="match status" value="1"/>
</dbReference>
<gene>
    <name evidence="1" type="ORF">AMJ39_05275</name>
</gene>
<dbReference type="EMBL" id="LIZS01000024">
    <property type="protein sequence ID" value="KPJ53279.1"/>
    <property type="molecule type" value="Genomic_DNA"/>
</dbReference>
<sequence>MNRLIGLLGASLILWLCVVVSGTVLHVPGEYPTIQAGIDAAAEGDTVLVADGTYTGGGNRDLDFGGVNMVVMSENGPEVTSIDCEGDSLDSHRGFYFHSGEDSTAVVQGFTIRNGYAAGPWPKFVGGGIRCDNSSPTIVGNTITENGSA</sequence>
<reference evidence="1 2" key="1">
    <citation type="journal article" date="2015" name="Microbiome">
        <title>Genomic resolution of linkages in carbon, nitrogen, and sulfur cycling among widespread estuary sediment bacteria.</title>
        <authorList>
            <person name="Baker B.J."/>
            <person name="Lazar C.S."/>
            <person name="Teske A.P."/>
            <person name="Dick G.J."/>
        </authorList>
    </citation>
    <scope>NUCLEOTIDE SEQUENCE [LARGE SCALE GENOMIC DNA]</scope>
    <source>
        <strain evidence="1">DG_24</strain>
    </source>
</reference>
<evidence type="ECO:0000313" key="2">
    <source>
        <dbReference type="Proteomes" id="UP000052008"/>
    </source>
</evidence>
<protein>
    <recommendedName>
        <fullName evidence="3">Right handed beta helix domain-containing protein</fullName>
    </recommendedName>
</protein>